<gene>
    <name evidence="9" type="ORF">N9R04_01515</name>
</gene>
<dbReference type="GO" id="GO:0005524">
    <property type="term" value="F:ATP binding"/>
    <property type="evidence" value="ECO:0007669"/>
    <property type="project" value="UniProtKB-KW"/>
</dbReference>
<organism evidence="9 10">
    <name type="scientific">Staphylococcus marylandisciuri</name>
    <dbReference type="NCBI Taxonomy" id="2981529"/>
    <lineage>
        <taxon>Bacteria</taxon>
        <taxon>Bacillati</taxon>
        <taxon>Bacillota</taxon>
        <taxon>Bacilli</taxon>
        <taxon>Bacillales</taxon>
        <taxon>Staphylococcaceae</taxon>
        <taxon>Staphylococcus</taxon>
    </lineage>
</organism>
<dbReference type="RefSeq" id="WP_262854091.1">
    <property type="nucleotide sequence ID" value="NZ_JAOPKZ010000002.1"/>
</dbReference>
<dbReference type="PROSITE" id="PS50893">
    <property type="entry name" value="ABC_TRANSPORTER_2"/>
    <property type="match status" value="1"/>
</dbReference>
<dbReference type="InterPro" id="IPR003439">
    <property type="entry name" value="ABC_transporter-like_ATP-bd"/>
</dbReference>
<dbReference type="InterPro" id="IPR027417">
    <property type="entry name" value="P-loop_NTPase"/>
</dbReference>
<comment type="subcellular location">
    <subcellularLocation>
        <location evidence="1">Cell membrane</location>
        <topology evidence="1">Peripheral membrane protein</topology>
    </subcellularLocation>
</comment>
<evidence type="ECO:0000259" key="8">
    <source>
        <dbReference type="PROSITE" id="PS50893"/>
    </source>
</evidence>
<evidence type="ECO:0000256" key="2">
    <source>
        <dbReference type="ARBA" id="ARBA00005417"/>
    </source>
</evidence>
<keyword evidence="4" id="KW-1003">Cell membrane</keyword>
<evidence type="ECO:0000313" key="10">
    <source>
        <dbReference type="Proteomes" id="UP001209553"/>
    </source>
</evidence>
<comment type="similarity">
    <text evidence="2">Belongs to the ABC transporter superfamily.</text>
</comment>
<keyword evidence="10" id="KW-1185">Reference proteome</keyword>
<dbReference type="Proteomes" id="UP001209553">
    <property type="component" value="Unassembled WGS sequence"/>
</dbReference>
<dbReference type="InterPro" id="IPR050388">
    <property type="entry name" value="ABC_Ni/Peptide_Import"/>
</dbReference>
<evidence type="ECO:0000313" key="9">
    <source>
        <dbReference type="EMBL" id="MCU5745398.1"/>
    </source>
</evidence>
<keyword evidence="3" id="KW-0813">Transport</keyword>
<dbReference type="InterPro" id="IPR003593">
    <property type="entry name" value="AAA+_ATPase"/>
</dbReference>
<evidence type="ECO:0000256" key="3">
    <source>
        <dbReference type="ARBA" id="ARBA00022448"/>
    </source>
</evidence>
<dbReference type="Gene3D" id="3.40.50.300">
    <property type="entry name" value="P-loop containing nucleotide triphosphate hydrolases"/>
    <property type="match status" value="1"/>
</dbReference>
<feature type="domain" description="ABC transporter" evidence="8">
    <location>
        <begin position="5"/>
        <end position="245"/>
    </location>
</feature>
<dbReference type="SUPFAM" id="SSF52540">
    <property type="entry name" value="P-loop containing nucleoside triphosphate hydrolases"/>
    <property type="match status" value="1"/>
</dbReference>
<dbReference type="PANTHER" id="PTHR43297:SF7">
    <property type="entry name" value="D,D-DIPEPTIDE TRANSPORT ATP-BINDING PROTEIN DDPD-RELATED"/>
    <property type="match status" value="1"/>
</dbReference>
<evidence type="ECO:0000256" key="1">
    <source>
        <dbReference type="ARBA" id="ARBA00004202"/>
    </source>
</evidence>
<dbReference type="InterPro" id="IPR017871">
    <property type="entry name" value="ABC_transporter-like_CS"/>
</dbReference>
<dbReference type="Pfam" id="PF00005">
    <property type="entry name" value="ABC_tran"/>
    <property type="match status" value="1"/>
</dbReference>
<dbReference type="PANTHER" id="PTHR43297">
    <property type="entry name" value="OLIGOPEPTIDE TRANSPORT ATP-BINDING PROTEIN APPD"/>
    <property type="match status" value="1"/>
</dbReference>
<proteinExistence type="inferred from homology"/>
<evidence type="ECO:0000256" key="6">
    <source>
        <dbReference type="ARBA" id="ARBA00022840"/>
    </source>
</evidence>
<dbReference type="PROSITE" id="PS00211">
    <property type="entry name" value="ABC_TRANSPORTER_1"/>
    <property type="match status" value="1"/>
</dbReference>
<keyword evidence="7" id="KW-0472">Membrane</keyword>
<dbReference type="SMART" id="SM00382">
    <property type="entry name" value="AAA"/>
    <property type="match status" value="1"/>
</dbReference>
<dbReference type="EMBL" id="JAOPKZ010000002">
    <property type="protein sequence ID" value="MCU5745398.1"/>
    <property type="molecule type" value="Genomic_DNA"/>
</dbReference>
<keyword evidence="6 9" id="KW-0067">ATP-binding</keyword>
<sequence>MNKLLEIKGLEVATAQGQSLLHHIDLTLSEGQSHVLIGESGSGKSLTAQSLIHALPPGLKADYLSYSFDQQKVTDITSLLGNEIGMITQDYMHSFNSHTKLSKQLIAIYRQHYDVGKSQACQFVTQAVESVELSPDIIDRYRFELSGGQLARVQIASVLMLNPRLIIADEPLASLDVLTGYKLIRLLDYLTRLHGQTLLLITHDLTHASQHSDYVHVMRNGTMVEHLSQDDIKAGQLSDYSAYLFEMRSQLKKDDANDST</sequence>
<keyword evidence="5" id="KW-0547">Nucleotide-binding</keyword>
<evidence type="ECO:0000256" key="4">
    <source>
        <dbReference type="ARBA" id="ARBA00022475"/>
    </source>
</evidence>
<evidence type="ECO:0000256" key="7">
    <source>
        <dbReference type="ARBA" id="ARBA00023136"/>
    </source>
</evidence>
<evidence type="ECO:0000256" key="5">
    <source>
        <dbReference type="ARBA" id="ARBA00022741"/>
    </source>
</evidence>
<protein>
    <submittedName>
        <fullName evidence="9">ATP-binding cassette domain-containing protein</fullName>
    </submittedName>
</protein>
<name>A0ABT2QN43_9STAP</name>
<comment type="caution">
    <text evidence="9">The sequence shown here is derived from an EMBL/GenBank/DDBJ whole genome shotgun (WGS) entry which is preliminary data.</text>
</comment>
<accession>A0ABT2QN43</accession>
<reference evidence="9 10" key="1">
    <citation type="journal article" date="2023" name="Int. J. Syst. Evol. Microbiol.">
        <title>Streptococcus sciuri sp. nov., Staphylococcus marylandisciuri sp. nov. and Staphylococcus americanisciuri sp. nov., isolated from faeces of eastern grey squirrel (Sciurus carolinensis).</title>
        <authorList>
            <person name="Volokhov D.V."/>
            <person name="Zagorodnyaya T.A."/>
            <person name="Furtak V.A."/>
            <person name="Nattanmai G."/>
            <person name="Randall L."/>
            <person name="Jose S."/>
            <person name="Gao Y."/>
            <person name="Eisenberg T."/>
            <person name="Delmonte P."/>
            <person name="Blom J."/>
            <person name="Mitchell K.K."/>
        </authorList>
    </citation>
    <scope>NUCLEOTIDE SEQUENCE [LARGE SCALE GENOMIC DNA]</scope>
    <source>
        <strain evidence="9 10">SQ8-PEA</strain>
    </source>
</reference>